<comment type="caution">
    <text evidence="4">The sequence shown here is derived from an EMBL/GenBank/DDBJ whole genome shotgun (WGS) entry which is preliminary data.</text>
</comment>
<evidence type="ECO:0000256" key="3">
    <source>
        <dbReference type="PROSITE-ProRule" id="PRU00023"/>
    </source>
</evidence>
<dbReference type="PROSITE" id="PS50088">
    <property type="entry name" value="ANK_REPEAT"/>
    <property type="match status" value="2"/>
</dbReference>
<proteinExistence type="predicted"/>
<dbReference type="AlphaFoldDB" id="A0A2I2GKM1"/>
<dbReference type="STRING" id="1392250.A0A2I2GKM1"/>
<protein>
    <submittedName>
        <fullName evidence="4">Ankyrin</fullName>
    </submittedName>
</protein>
<feature type="repeat" description="ANK" evidence="3">
    <location>
        <begin position="1"/>
        <end position="31"/>
    </location>
</feature>
<accession>A0A2I2GKM1</accession>
<dbReference type="PROSITE" id="PS50297">
    <property type="entry name" value="ANK_REP_REGION"/>
    <property type="match status" value="2"/>
</dbReference>
<organism evidence="4 5">
    <name type="scientific">Aspergillus steynii IBT 23096</name>
    <dbReference type="NCBI Taxonomy" id="1392250"/>
    <lineage>
        <taxon>Eukaryota</taxon>
        <taxon>Fungi</taxon>
        <taxon>Dikarya</taxon>
        <taxon>Ascomycota</taxon>
        <taxon>Pezizomycotina</taxon>
        <taxon>Eurotiomycetes</taxon>
        <taxon>Eurotiomycetidae</taxon>
        <taxon>Eurotiales</taxon>
        <taxon>Aspergillaceae</taxon>
        <taxon>Aspergillus</taxon>
        <taxon>Aspergillus subgen. Circumdati</taxon>
    </lineage>
</organism>
<dbReference type="OrthoDB" id="4772757at2759"/>
<evidence type="ECO:0000256" key="1">
    <source>
        <dbReference type="ARBA" id="ARBA00022737"/>
    </source>
</evidence>
<evidence type="ECO:0000313" key="4">
    <source>
        <dbReference type="EMBL" id="PLB53433.1"/>
    </source>
</evidence>
<keyword evidence="1" id="KW-0677">Repeat</keyword>
<dbReference type="VEuPathDB" id="FungiDB:P170DRAFT_312563"/>
<name>A0A2I2GKM1_9EURO</name>
<reference evidence="4 5" key="1">
    <citation type="submission" date="2016-12" db="EMBL/GenBank/DDBJ databases">
        <title>The genomes of Aspergillus section Nigri reveals drivers in fungal speciation.</title>
        <authorList>
            <consortium name="DOE Joint Genome Institute"/>
            <person name="Vesth T.C."/>
            <person name="Nybo J."/>
            <person name="Theobald S."/>
            <person name="Brandl J."/>
            <person name="Frisvad J.C."/>
            <person name="Nielsen K.F."/>
            <person name="Lyhne E.K."/>
            <person name="Kogle M.E."/>
            <person name="Kuo A."/>
            <person name="Riley R."/>
            <person name="Clum A."/>
            <person name="Nolan M."/>
            <person name="Lipzen A."/>
            <person name="Salamov A."/>
            <person name="Henrissat B."/>
            <person name="Wiebenga A."/>
            <person name="De Vries R.P."/>
            <person name="Grigoriev I.V."/>
            <person name="Mortensen U.H."/>
            <person name="Andersen M.R."/>
            <person name="Baker S.E."/>
        </authorList>
    </citation>
    <scope>NUCLEOTIDE SEQUENCE [LARGE SCALE GENOMIC DNA]</scope>
    <source>
        <strain evidence="4 5">IBT 23096</strain>
    </source>
</reference>
<dbReference type="Proteomes" id="UP000234275">
    <property type="component" value="Unassembled WGS sequence"/>
</dbReference>
<dbReference type="Pfam" id="PF12796">
    <property type="entry name" value="Ank_2"/>
    <property type="match status" value="1"/>
</dbReference>
<dbReference type="Gene3D" id="1.25.40.20">
    <property type="entry name" value="Ankyrin repeat-containing domain"/>
    <property type="match status" value="1"/>
</dbReference>
<dbReference type="SMART" id="SM00248">
    <property type="entry name" value="ANK"/>
    <property type="match status" value="2"/>
</dbReference>
<keyword evidence="2 3" id="KW-0040">ANK repeat</keyword>
<dbReference type="PANTHER" id="PTHR24171:SF9">
    <property type="entry name" value="ANKYRIN REPEAT DOMAIN-CONTAINING PROTEIN 39"/>
    <property type="match status" value="1"/>
</dbReference>
<gene>
    <name evidence="4" type="ORF">P170DRAFT_312563</name>
</gene>
<dbReference type="InterPro" id="IPR036770">
    <property type="entry name" value="Ankyrin_rpt-contain_sf"/>
</dbReference>
<feature type="non-terminal residue" evidence="4">
    <location>
        <position position="58"/>
    </location>
</feature>
<dbReference type="EMBL" id="MSFO01000002">
    <property type="protein sequence ID" value="PLB53433.1"/>
    <property type="molecule type" value="Genomic_DNA"/>
</dbReference>
<evidence type="ECO:0000256" key="2">
    <source>
        <dbReference type="ARBA" id="ARBA00023043"/>
    </source>
</evidence>
<feature type="non-terminal residue" evidence="4">
    <location>
        <position position="1"/>
    </location>
</feature>
<dbReference type="GeneID" id="36550960"/>
<keyword evidence="5" id="KW-1185">Reference proteome</keyword>
<evidence type="ECO:0000313" key="5">
    <source>
        <dbReference type="Proteomes" id="UP000234275"/>
    </source>
</evidence>
<sequence length="58" mass="6228">ETALHLAARTGHYNIAELLVKEGANLEARDNDGWVPLYGAAIEGHTHIVELLLAHGAD</sequence>
<dbReference type="SUPFAM" id="SSF48403">
    <property type="entry name" value="Ankyrin repeat"/>
    <property type="match status" value="1"/>
</dbReference>
<dbReference type="PANTHER" id="PTHR24171">
    <property type="entry name" value="ANKYRIN REPEAT DOMAIN-CONTAINING PROTEIN 39-RELATED"/>
    <property type="match status" value="1"/>
</dbReference>
<feature type="repeat" description="ANK" evidence="3">
    <location>
        <begin position="32"/>
        <end position="58"/>
    </location>
</feature>
<dbReference type="InterPro" id="IPR002110">
    <property type="entry name" value="Ankyrin_rpt"/>
</dbReference>
<dbReference type="RefSeq" id="XP_024708735.1">
    <property type="nucleotide sequence ID" value="XM_024843260.1"/>
</dbReference>